<dbReference type="Proteomes" id="UP000318582">
    <property type="component" value="Unassembled WGS sequence"/>
</dbReference>
<feature type="compositionally biased region" description="Polar residues" evidence="1">
    <location>
        <begin position="382"/>
        <end position="396"/>
    </location>
</feature>
<dbReference type="CDD" id="cd02908">
    <property type="entry name" value="Macro_OAADPr_deacetylase"/>
    <property type="match status" value="1"/>
</dbReference>
<dbReference type="PANTHER" id="PTHR11106">
    <property type="entry name" value="GANGLIOSIDE INDUCED DIFFERENTIATION ASSOCIATED PROTEIN 2-RELATED"/>
    <property type="match status" value="1"/>
</dbReference>
<gene>
    <name evidence="3" type="ORF">PhCBS80983_g02604</name>
</gene>
<evidence type="ECO:0000313" key="3">
    <source>
        <dbReference type="EMBL" id="TPX59259.1"/>
    </source>
</evidence>
<dbReference type="InterPro" id="IPR002589">
    <property type="entry name" value="Macro_dom"/>
</dbReference>
<reference evidence="3 4" key="1">
    <citation type="journal article" date="2019" name="Sci. Rep.">
        <title>Comparative genomics of chytrid fungi reveal insights into the obligate biotrophic and pathogenic lifestyle of Synchytrium endobioticum.</title>
        <authorList>
            <person name="van de Vossenberg B.T.L.H."/>
            <person name="Warris S."/>
            <person name="Nguyen H.D.T."/>
            <person name="van Gent-Pelzer M.P.E."/>
            <person name="Joly D.L."/>
            <person name="van de Geest H.C."/>
            <person name="Bonants P.J.M."/>
            <person name="Smith D.S."/>
            <person name="Levesque C.A."/>
            <person name="van der Lee T.A.J."/>
        </authorList>
    </citation>
    <scope>NUCLEOTIDE SEQUENCE [LARGE SCALE GENOMIC DNA]</scope>
    <source>
        <strain evidence="3 4">CBS 809.83</strain>
    </source>
</reference>
<accession>A0A507E5A6</accession>
<feature type="compositionally biased region" description="Low complexity" evidence="1">
    <location>
        <begin position="404"/>
        <end position="427"/>
    </location>
</feature>
<keyword evidence="4" id="KW-1185">Reference proteome</keyword>
<feature type="compositionally biased region" description="Basic and acidic residues" evidence="1">
    <location>
        <begin position="262"/>
        <end position="272"/>
    </location>
</feature>
<feature type="compositionally biased region" description="Basic and acidic residues" evidence="1">
    <location>
        <begin position="364"/>
        <end position="381"/>
    </location>
</feature>
<evidence type="ECO:0000313" key="4">
    <source>
        <dbReference type="Proteomes" id="UP000318582"/>
    </source>
</evidence>
<evidence type="ECO:0000256" key="1">
    <source>
        <dbReference type="SAM" id="MobiDB-lite"/>
    </source>
</evidence>
<dbReference type="AlphaFoldDB" id="A0A507E5A6"/>
<dbReference type="Gene3D" id="3.40.220.10">
    <property type="entry name" value="Leucine Aminopeptidase, subunit E, domain 1"/>
    <property type="match status" value="1"/>
</dbReference>
<feature type="compositionally biased region" description="Polar residues" evidence="1">
    <location>
        <begin position="457"/>
        <end position="469"/>
    </location>
</feature>
<feature type="compositionally biased region" description="Polar residues" evidence="1">
    <location>
        <begin position="280"/>
        <end position="294"/>
    </location>
</feature>
<organism evidence="3 4">
    <name type="scientific">Powellomyces hirtus</name>
    <dbReference type="NCBI Taxonomy" id="109895"/>
    <lineage>
        <taxon>Eukaryota</taxon>
        <taxon>Fungi</taxon>
        <taxon>Fungi incertae sedis</taxon>
        <taxon>Chytridiomycota</taxon>
        <taxon>Chytridiomycota incertae sedis</taxon>
        <taxon>Chytridiomycetes</taxon>
        <taxon>Spizellomycetales</taxon>
        <taxon>Powellomycetaceae</taxon>
        <taxon>Powellomyces</taxon>
    </lineage>
</organism>
<evidence type="ECO:0000259" key="2">
    <source>
        <dbReference type="PROSITE" id="PS51154"/>
    </source>
</evidence>
<feature type="compositionally biased region" description="Basic and acidic residues" evidence="1">
    <location>
        <begin position="473"/>
        <end position="492"/>
    </location>
</feature>
<dbReference type="SMART" id="SM00506">
    <property type="entry name" value="A1pp"/>
    <property type="match status" value="1"/>
</dbReference>
<protein>
    <recommendedName>
        <fullName evidence="2">Macro domain-containing protein</fullName>
    </recommendedName>
</protein>
<dbReference type="STRING" id="109895.A0A507E5A6"/>
<feature type="region of interest" description="Disordered" evidence="1">
    <location>
        <begin position="329"/>
        <end position="492"/>
    </location>
</feature>
<feature type="domain" description="Macro" evidence="2">
    <location>
        <begin position="47"/>
        <end position="222"/>
    </location>
</feature>
<feature type="region of interest" description="Disordered" evidence="1">
    <location>
        <begin position="227"/>
        <end position="306"/>
    </location>
</feature>
<dbReference type="PANTHER" id="PTHR11106:SF27">
    <property type="entry name" value="MACRO DOMAIN-CONTAINING PROTEIN"/>
    <property type="match status" value="1"/>
</dbReference>
<dbReference type="SUPFAM" id="SSF52949">
    <property type="entry name" value="Macro domain-like"/>
    <property type="match status" value="1"/>
</dbReference>
<dbReference type="Pfam" id="PF01661">
    <property type="entry name" value="Macro"/>
    <property type="match status" value="1"/>
</dbReference>
<name>A0A507E5A6_9FUNG</name>
<proteinExistence type="predicted"/>
<feature type="compositionally biased region" description="Basic and acidic residues" evidence="1">
    <location>
        <begin position="235"/>
        <end position="249"/>
    </location>
</feature>
<feature type="compositionally biased region" description="Basic and acidic residues" evidence="1">
    <location>
        <begin position="334"/>
        <end position="346"/>
    </location>
</feature>
<dbReference type="EMBL" id="QEAQ01000027">
    <property type="protein sequence ID" value="TPX59259.1"/>
    <property type="molecule type" value="Genomic_DNA"/>
</dbReference>
<comment type="caution">
    <text evidence="3">The sequence shown here is derived from an EMBL/GenBank/DDBJ whole genome shotgun (WGS) entry which is preliminary data.</text>
</comment>
<dbReference type="PROSITE" id="PS51154">
    <property type="entry name" value="MACRO"/>
    <property type="match status" value="1"/>
</dbReference>
<dbReference type="InterPro" id="IPR043472">
    <property type="entry name" value="Macro_dom-like"/>
</dbReference>
<sequence>MFKNFGRKPVTTKASSIPTLRDLYAIPKYAQNAVACRRDFAEDNPDLVLFQPDDDLNDKIAIWEGDITTLEIDAIVNAANGSLLGGGGVDGAIHRAAGKGLLQECRLLHGCDTGDAKITHGHDLPAKTVIHAVGPIGFKPDLLRKCYWRCLELCDKHELRDVAFCCISTGIFGFPNREAANIALTTARSYLMYEESQIEKIIFCIFLQTDKKFYDYLCPFYFPPAPESHKRKSRGERELDLTGRKRAPEEAMESAESGSTSEKSKDRDHEQKQMALDTKATATDDNGNGTRSPSPESPGVYTNVPSTTPTISMFAAENAPALPRSITMVDTEASPERSCDANDYKQSKSGSDADSWNTAMEVYPQDKFENSAVPDSKDRNSISEASEMNVDTTWASTGLEPCQSSWEEINASANEASERSVAAAEASGYEAQFHSEKRTPEPELIDFSPEDDESKDTLSTSPENSELKNTSSRTDKSRSKTPLEGDAAEQPR</sequence>
<feature type="compositionally biased region" description="Polar residues" evidence="1">
    <location>
        <begin position="347"/>
        <end position="358"/>
    </location>
</feature>